<dbReference type="CDD" id="cd06173">
    <property type="entry name" value="MFS_MefA_like"/>
    <property type="match status" value="1"/>
</dbReference>
<keyword evidence="4 7" id="KW-0812">Transmembrane</keyword>
<dbReference type="PANTHER" id="PTHR23513">
    <property type="entry name" value="INTEGRAL MEMBRANE EFFLUX PROTEIN-RELATED"/>
    <property type="match status" value="1"/>
</dbReference>
<feature type="transmembrane region" description="Helical" evidence="7">
    <location>
        <begin position="251"/>
        <end position="272"/>
    </location>
</feature>
<feature type="transmembrane region" description="Helical" evidence="7">
    <location>
        <begin position="309"/>
        <end position="330"/>
    </location>
</feature>
<evidence type="ECO:0000256" key="7">
    <source>
        <dbReference type="SAM" id="Phobius"/>
    </source>
</evidence>
<evidence type="ECO:0000256" key="6">
    <source>
        <dbReference type="ARBA" id="ARBA00023136"/>
    </source>
</evidence>
<dbReference type="Gene3D" id="1.20.1250.20">
    <property type="entry name" value="MFS general substrate transporter like domains"/>
    <property type="match status" value="1"/>
</dbReference>
<dbReference type="RefSeq" id="WP_069109953.1">
    <property type="nucleotide sequence ID" value="NZ_FNUC01000004.1"/>
</dbReference>
<keyword evidence="6 7" id="KW-0472">Membrane</keyword>
<keyword evidence="5 7" id="KW-1133">Transmembrane helix</keyword>
<feature type="transmembrane region" description="Helical" evidence="7">
    <location>
        <begin position="408"/>
        <end position="427"/>
    </location>
</feature>
<protein>
    <submittedName>
        <fullName evidence="9">Fucose permease</fullName>
    </submittedName>
</protein>
<dbReference type="PROSITE" id="PS50850">
    <property type="entry name" value="MFS"/>
    <property type="match status" value="1"/>
</dbReference>
<dbReference type="AlphaFoldDB" id="A0A1H5PEE0"/>
<sequence>MTTVETPTKAGLGRNYWKLWSASVVSNFGDGLSAVAIPWLATAVTRDPMQIALVTLATRLPWLLFSLPAGVISDRLDRRKLVAVMDIARFAVMGAFAFVVLAWQSDLPTPDQIAGGTADVPENGAVLLGLLYLMAFLLGMAEVLRDNTAQTLLPSVVAKDRLEKANGRLWGAEVVVNNFVGPPLAGLLLGLAFALPFFINAGTFGIAAALVFMLAGQFAPKGKVSSGRINWKTEIAEGVRWLWNHHLLRSLAFLLGAANGLQAAAMAIYVLLAQEILGLNATEFGIMLSGVAVGAVAGSLVAHRVSVRIGPGASLIVSLVVLGGTLGAIGLLSSPIIVYVVFVFEGFFTVLWNVITVSMRQTIIPDHLLGRVNSVYRFFGWGALSVGTLLGGVLVTVGDVWLSRENALRLPFLVAAALHVVMVIYALPRLTTARIEAAKAAAAAQASNAEDSVDS</sequence>
<dbReference type="SUPFAM" id="SSF103473">
    <property type="entry name" value="MFS general substrate transporter"/>
    <property type="match status" value="1"/>
</dbReference>
<dbReference type="EMBL" id="FNUC01000004">
    <property type="protein sequence ID" value="SEF12273.1"/>
    <property type="molecule type" value="Genomic_DNA"/>
</dbReference>
<feature type="transmembrane region" description="Helical" evidence="7">
    <location>
        <begin position="124"/>
        <end position="144"/>
    </location>
</feature>
<keyword evidence="2" id="KW-0813">Transport</keyword>
<evidence type="ECO:0000259" key="8">
    <source>
        <dbReference type="PROSITE" id="PS50850"/>
    </source>
</evidence>
<evidence type="ECO:0000256" key="1">
    <source>
        <dbReference type="ARBA" id="ARBA00004651"/>
    </source>
</evidence>
<feature type="transmembrane region" description="Helical" evidence="7">
    <location>
        <begin position="169"/>
        <end position="191"/>
    </location>
</feature>
<dbReference type="OrthoDB" id="9815525at2"/>
<dbReference type="Proteomes" id="UP000181980">
    <property type="component" value="Unassembled WGS sequence"/>
</dbReference>
<accession>A0A1H5PEE0</accession>
<dbReference type="PANTHER" id="PTHR23513:SF6">
    <property type="entry name" value="MAJOR FACILITATOR SUPERFAMILY ASSOCIATED DOMAIN-CONTAINING PROTEIN"/>
    <property type="match status" value="1"/>
</dbReference>
<feature type="transmembrane region" description="Helical" evidence="7">
    <location>
        <begin position="197"/>
        <end position="219"/>
    </location>
</feature>
<dbReference type="GO" id="GO:0005886">
    <property type="term" value="C:plasma membrane"/>
    <property type="evidence" value="ECO:0007669"/>
    <property type="project" value="UniProtKB-SubCell"/>
</dbReference>
<comment type="subcellular location">
    <subcellularLocation>
        <location evidence="1">Cell membrane</location>
        <topology evidence="1">Multi-pass membrane protein</topology>
    </subcellularLocation>
</comment>
<feature type="transmembrane region" description="Helical" evidence="7">
    <location>
        <begin position="336"/>
        <end position="357"/>
    </location>
</feature>
<feature type="transmembrane region" description="Helical" evidence="7">
    <location>
        <begin position="284"/>
        <end position="302"/>
    </location>
</feature>
<evidence type="ECO:0000256" key="2">
    <source>
        <dbReference type="ARBA" id="ARBA00022448"/>
    </source>
</evidence>
<proteinExistence type="predicted"/>
<evidence type="ECO:0000256" key="4">
    <source>
        <dbReference type="ARBA" id="ARBA00022692"/>
    </source>
</evidence>
<dbReference type="InterPro" id="IPR036259">
    <property type="entry name" value="MFS_trans_sf"/>
</dbReference>
<evidence type="ECO:0000313" key="10">
    <source>
        <dbReference type="Proteomes" id="UP000181980"/>
    </source>
</evidence>
<keyword evidence="10" id="KW-1185">Reference proteome</keyword>
<name>A0A1H5PEE0_9ACTN</name>
<evidence type="ECO:0000256" key="3">
    <source>
        <dbReference type="ARBA" id="ARBA00022475"/>
    </source>
</evidence>
<evidence type="ECO:0000256" key="5">
    <source>
        <dbReference type="ARBA" id="ARBA00022989"/>
    </source>
</evidence>
<feature type="transmembrane region" description="Helical" evidence="7">
    <location>
        <begin position="49"/>
        <end position="69"/>
    </location>
</feature>
<keyword evidence="3" id="KW-1003">Cell membrane</keyword>
<dbReference type="STRING" id="561176.SAMN04488561_4211"/>
<dbReference type="InterPro" id="IPR020846">
    <property type="entry name" value="MFS_dom"/>
</dbReference>
<gene>
    <name evidence="9" type="ORF">SAMN04488561_4211</name>
</gene>
<dbReference type="Pfam" id="PF05977">
    <property type="entry name" value="MFS_3"/>
    <property type="match status" value="1"/>
</dbReference>
<dbReference type="GO" id="GO:0022857">
    <property type="term" value="F:transmembrane transporter activity"/>
    <property type="evidence" value="ECO:0007669"/>
    <property type="project" value="InterPro"/>
</dbReference>
<feature type="transmembrane region" description="Helical" evidence="7">
    <location>
        <begin position="378"/>
        <end position="402"/>
    </location>
</feature>
<reference evidence="10" key="1">
    <citation type="submission" date="2016-10" db="EMBL/GenBank/DDBJ databases">
        <authorList>
            <person name="Varghese N."/>
            <person name="Submissions S."/>
        </authorList>
    </citation>
    <scope>NUCLEOTIDE SEQUENCE [LARGE SCALE GENOMIC DNA]</scope>
    <source>
        <strain evidence="10">DSM 45237</strain>
    </source>
</reference>
<dbReference type="InterPro" id="IPR010290">
    <property type="entry name" value="TM_effector"/>
</dbReference>
<feature type="transmembrane region" description="Helical" evidence="7">
    <location>
        <begin position="81"/>
        <end position="104"/>
    </location>
</feature>
<feature type="domain" description="Major facilitator superfamily (MFS) profile" evidence="8">
    <location>
        <begin position="15"/>
        <end position="434"/>
    </location>
</feature>
<organism evidence="9 10">
    <name type="scientific">Jiangella alba</name>
    <dbReference type="NCBI Taxonomy" id="561176"/>
    <lineage>
        <taxon>Bacteria</taxon>
        <taxon>Bacillati</taxon>
        <taxon>Actinomycetota</taxon>
        <taxon>Actinomycetes</taxon>
        <taxon>Jiangellales</taxon>
        <taxon>Jiangellaceae</taxon>
        <taxon>Jiangella</taxon>
    </lineage>
</organism>
<evidence type="ECO:0000313" key="9">
    <source>
        <dbReference type="EMBL" id="SEF12273.1"/>
    </source>
</evidence>